<dbReference type="AlphaFoldDB" id="D6X223"/>
<protein>
    <submittedName>
        <fullName evidence="4">Uncharacterized protein C6orf203-like Protein</fullName>
    </submittedName>
</protein>
<gene>
    <name evidence="4" type="primary">AUGUSTUS-3.0.2_12396</name>
    <name evidence="4" type="ORF">TcasGA2_TC012396</name>
</gene>
<sequence length="191" mass="21770">MFTVFRRKVPENIFRLVLNQTLPKNYATITCSYKIPSLIPINVGHNLQALRYKSKKSQKQPPKPAVSESETETESTFEDQVVDKNTKIMQIRVKSLRIDGVLKSGLGIARNKIETLFYESKIRVNGEKLLKKSESVQEGDEIDVIKGPSPTNPDFLNVARVEVLAVTETNPEHITLKIRRCKNLTVENYEQ</sequence>
<dbReference type="GO" id="GO:0005739">
    <property type="term" value="C:mitochondrion"/>
    <property type="evidence" value="ECO:0000318"/>
    <property type="project" value="GO_Central"/>
</dbReference>
<dbReference type="GO" id="GO:0003723">
    <property type="term" value="F:RNA binding"/>
    <property type="evidence" value="ECO:0000318"/>
    <property type="project" value="GO_Central"/>
</dbReference>
<dbReference type="Proteomes" id="UP000007266">
    <property type="component" value="Linkage group 9"/>
</dbReference>
<dbReference type="eggNOG" id="KOG4837">
    <property type="taxonomic scope" value="Eukaryota"/>
</dbReference>
<dbReference type="STRING" id="7070.D6X223"/>
<dbReference type="OrthoDB" id="4150at2759"/>
<dbReference type="KEGG" id="tca:661479"/>
<dbReference type="PANTHER" id="PTHR13633:SF3">
    <property type="entry name" value="MITOCHONDRIAL TRANSCRIPTION RESCUE FACTOR 1"/>
    <property type="match status" value="1"/>
</dbReference>
<dbReference type="InterPro" id="IPR057896">
    <property type="entry name" value="MTRES1_C"/>
</dbReference>
<evidence type="ECO:0000256" key="1">
    <source>
        <dbReference type="PROSITE-ProRule" id="PRU00182"/>
    </source>
</evidence>
<evidence type="ECO:0000313" key="4">
    <source>
        <dbReference type="EMBL" id="EFA10201.2"/>
    </source>
</evidence>
<keyword evidence="5" id="KW-1185">Reference proteome</keyword>
<dbReference type="InParanoid" id="D6X223"/>
<feature type="region of interest" description="Disordered" evidence="2">
    <location>
        <begin position="53"/>
        <end position="78"/>
    </location>
</feature>
<evidence type="ECO:0000259" key="3">
    <source>
        <dbReference type="Pfam" id="PF25818"/>
    </source>
</evidence>
<dbReference type="SUPFAM" id="SSF55174">
    <property type="entry name" value="Alpha-L RNA-binding motif"/>
    <property type="match status" value="1"/>
</dbReference>
<reference evidence="4 5" key="2">
    <citation type="journal article" date="2010" name="Nucleic Acids Res.">
        <title>BeetleBase in 2010: revisions to provide comprehensive genomic information for Tribolium castaneum.</title>
        <authorList>
            <person name="Kim H.S."/>
            <person name="Murphy T."/>
            <person name="Xia J."/>
            <person name="Caragea D."/>
            <person name="Park Y."/>
            <person name="Beeman R.W."/>
            <person name="Lorenzen M.D."/>
            <person name="Butcher S."/>
            <person name="Manak J.R."/>
            <person name="Brown S.J."/>
        </authorList>
    </citation>
    <scope>GENOME REANNOTATION</scope>
    <source>
        <strain evidence="4 5">Georgia GA2</strain>
    </source>
</reference>
<dbReference type="EMBL" id="KQ971371">
    <property type="protein sequence ID" value="EFA10201.2"/>
    <property type="molecule type" value="Genomic_DNA"/>
</dbReference>
<evidence type="ECO:0000256" key="2">
    <source>
        <dbReference type="SAM" id="MobiDB-lite"/>
    </source>
</evidence>
<name>D6X223_TRICA</name>
<dbReference type="PROSITE" id="PS50889">
    <property type="entry name" value="S4"/>
    <property type="match status" value="1"/>
</dbReference>
<feature type="domain" description="Mitochondrial transcription rescue factor 1 C-terminal" evidence="3">
    <location>
        <begin position="90"/>
        <end position="186"/>
    </location>
</feature>
<dbReference type="InterPro" id="IPR036986">
    <property type="entry name" value="S4_RNA-bd_sf"/>
</dbReference>
<reference evidence="4 5" key="1">
    <citation type="journal article" date="2008" name="Nature">
        <title>The genome of the model beetle and pest Tribolium castaneum.</title>
        <authorList>
            <consortium name="Tribolium Genome Sequencing Consortium"/>
            <person name="Richards S."/>
            <person name="Gibbs R.A."/>
            <person name="Weinstock G.M."/>
            <person name="Brown S.J."/>
            <person name="Denell R."/>
            <person name="Beeman R.W."/>
            <person name="Gibbs R."/>
            <person name="Beeman R.W."/>
            <person name="Brown S.J."/>
            <person name="Bucher G."/>
            <person name="Friedrich M."/>
            <person name="Grimmelikhuijzen C.J."/>
            <person name="Klingler M."/>
            <person name="Lorenzen M."/>
            <person name="Richards S."/>
            <person name="Roth S."/>
            <person name="Schroder R."/>
            <person name="Tautz D."/>
            <person name="Zdobnov E.M."/>
            <person name="Muzny D."/>
            <person name="Gibbs R.A."/>
            <person name="Weinstock G.M."/>
            <person name="Attaway T."/>
            <person name="Bell S."/>
            <person name="Buhay C.J."/>
            <person name="Chandrabose M.N."/>
            <person name="Chavez D."/>
            <person name="Clerk-Blankenburg K.P."/>
            <person name="Cree A."/>
            <person name="Dao M."/>
            <person name="Davis C."/>
            <person name="Chacko J."/>
            <person name="Dinh H."/>
            <person name="Dugan-Rocha S."/>
            <person name="Fowler G."/>
            <person name="Garner T.T."/>
            <person name="Garnes J."/>
            <person name="Gnirke A."/>
            <person name="Hawes A."/>
            <person name="Hernandez J."/>
            <person name="Hines S."/>
            <person name="Holder M."/>
            <person name="Hume J."/>
            <person name="Jhangiani S.N."/>
            <person name="Joshi V."/>
            <person name="Khan Z.M."/>
            <person name="Jackson L."/>
            <person name="Kovar C."/>
            <person name="Kowis A."/>
            <person name="Lee S."/>
            <person name="Lewis L.R."/>
            <person name="Margolis J."/>
            <person name="Morgan M."/>
            <person name="Nazareth L.V."/>
            <person name="Nguyen N."/>
            <person name="Okwuonu G."/>
            <person name="Parker D."/>
            <person name="Richards S."/>
            <person name="Ruiz S.J."/>
            <person name="Santibanez J."/>
            <person name="Savard J."/>
            <person name="Scherer S.E."/>
            <person name="Schneider B."/>
            <person name="Sodergren E."/>
            <person name="Tautz D."/>
            <person name="Vattahil S."/>
            <person name="Villasana D."/>
            <person name="White C.S."/>
            <person name="Wright R."/>
            <person name="Park Y."/>
            <person name="Beeman R.W."/>
            <person name="Lord J."/>
            <person name="Oppert B."/>
            <person name="Lorenzen M."/>
            <person name="Brown S."/>
            <person name="Wang L."/>
            <person name="Savard J."/>
            <person name="Tautz D."/>
            <person name="Richards S."/>
            <person name="Weinstock G."/>
            <person name="Gibbs R.A."/>
            <person name="Liu Y."/>
            <person name="Worley K."/>
            <person name="Weinstock G."/>
            <person name="Elsik C.G."/>
            <person name="Reese J.T."/>
            <person name="Elhaik E."/>
            <person name="Landan G."/>
            <person name="Graur D."/>
            <person name="Arensburger P."/>
            <person name="Atkinson P."/>
            <person name="Beeman R.W."/>
            <person name="Beidler J."/>
            <person name="Brown S.J."/>
            <person name="Demuth J.P."/>
            <person name="Drury D.W."/>
            <person name="Du Y.Z."/>
            <person name="Fujiwara H."/>
            <person name="Lorenzen M."/>
            <person name="Maselli V."/>
            <person name="Osanai M."/>
            <person name="Park Y."/>
            <person name="Robertson H.M."/>
            <person name="Tu Z."/>
            <person name="Wang J.J."/>
            <person name="Wang S."/>
            <person name="Richards S."/>
            <person name="Song H."/>
            <person name="Zhang L."/>
            <person name="Sodergren E."/>
            <person name="Werner D."/>
            <person name="Stanke M."/>
            <person name="Morgenstern B."/>
            <person name="Solovyev V."/>
            <person name="Kosarev P."/>
            <person name="Brown G."/>
            <person name="Chen H.C."/>
            <person name="Ermolaeva O."/>
            <person name="Hlavina W."/>
            <person name="Kapustin Y."/>
            <person name="Kiryutin B."/>
            <person name="Kitts P."/>
            <person name="Maglott D."/>
            <person name="Pruitt K."/>
            <person name="Sapojnikov V."/>
            <person name="Souvorov A."/>
            <person name="Mackey A.J."/>
            <person name="Waterhouse R.M."/>
            <person name="Wyder S."/>
            <person name="Zdobnov E.M."/>
            <person name="Zdobnov E.M."/>
            <person name="Wyder S."/>
            <person name="Kriventseva E.V."/>
            <person name="Kadowaki T."/>
            <person name="Bork P."/>
            <person name="Aranda M."/>
            <person name="Bao R."/>
            <person name="Beermann A."/>
            <person name="Berns N."/>
            <person name="Bolognesi R."/>
            <person name="Bonneton F."/>
            <person name="Bopp D."/>
            <person name="Brown S.J."/>
            <person name="Bucher G."/>
            <person name="Butts T."/>
            <person name="Chaumot A."/>
            <person name="Denell R.E."/>
            <person name="Ferrier D.E."/>
            <person name="Friedrich M."/>
            <person name="Gordon C.M."/>
            <person name="Jindra M."/>
            <person name="Klingler M."/>
            <person name="Lan Q."/>
            <person name="Lattorff H.M."/>
            <person name="Laudet V."/>
            <person name="von Levetsow C."/>
            <person name="Liu Z."/>
            <person name="Lutz R."/>
            <person name="Lynch J.A."/>
            <person name="da Fonseca R.N."/>
            <person name="Posnien N."/>
            <person name="Reuter R."/>
            <person name="Roth S."/>
            <person name="Savard J."/>
            <person name="Schinko J.B."/>
            <person name="Schmitt C."/>
            <person name="Schoppmeier M."/>
            <person name="Schroder R."/>
            <person name="Shippy T.D."/>
            <person name="Simonnet F."/>
            <person name="Marques-Souza H."/>
            <person name="Tautz D."/>
            <person name="Tomoyasu Y."/>
            <person name="Trauner J."/>
            <person name="Van der Zee M."/>
            <person name="Vervoort M."/>
            <person name="Wittkopp N."/>
            <person name="Wimmer E.A."/>
            <person name="Yang X."/>
            <person name="Jones A.K."/>
            <person name="Sattelle D.B."/>
            <person name="Ebert P.R."/>
            <person name="Nelson D."/>
            <person name="Scott J.G."/>
            <person name="Beeman R.W."/>
            <person name="Muthukrishnan S."/>
            <person name="Kramer K.J."/>
            <person name="Arakane Y."/>
            <person name="Beeman R.W."/>
            <person name="Zhu Q."/>
            <person name="Hogenkamp D."/>
            <person name="Dixit R."/>
            <person name="Oppert B."/>
            <person name="Jiang H."/>
            <person name="Zou Z."/>
            <person name="Marshall J."/>
            <person name="Elpidina E."/>
            <person name="Vinokurov K."/>
            <person name="Oppert C."/>
            <person name="Zou Z."/>
            <person name="Evans J."/>
            <person name="Lu Z."/>
            <person name="Zhao P."/>
            <person name="Sumathipala N."/>
            <person name="Altincicek B."/>
            <person name="Vilcinskas A."/>
            <person name="Williams M."/>
            <person name="Hultmark D."/>
            <person name="Hetru C."/>
            <person name="Jiang H."/>
            <person name="Grimmelikhuijzen C.J."/>
            <person name="Hauser F."/>
            <person name="Cazzamali G."/>
            <person name="Williamson M."/>
            <person name="Park Y."/>
            <person name="Li B."/>
            <person name="Tanaka Y."/>
            <person name="Predel R."/>
            <person name="Neupert S."/>
            <person name="Schachtner J."/>
            <person name="Verleyen P."/>
            <person name="Raible F."/>
            <person name="Bork P."/>
            <person name="Friedrich M."/>
            <person name="Walden K.K."/>
            <person name="Robertson H.M."/>
            <person name="Angeli S."/>
            <person name="Foret S."/>
            <person name="Bucher G."/>
            <person name="Schuetz S."/>
            <person name="Maleszka R."/>
            <person name="Wimmer E.A."/>
            <person name="Beeman R.W."/>
            <person name="Lorenzen M."/>
            <person name="Tomoyasu Y."/>
            <person name="Miller S.C."/>
            <person name="Grossmann D."/>
            <person name="Bucher G."/>
        </authorList>
    </citation>
    <scope>NUCLEOTIDE SEQUENCE [LARGE SCALE GENOMIC DNA]</scope>
    <source>
        <strain evidence="4 5">Georgia GA2</strain>
    </source>
</reference>
<dbReference type="OMA" id="LATHHDR"/>
<accession>D6X223</accession>
<proteinExistence type="predicted"/>
<dbReference type="Gene3D" id="3.10.290.10">
    <property type="entry name" value="RNA-binding S4 domain"/>
    <property type="match status" value="1"/>
</dbReference>
<dbReference type="PANTHER" id="PTHR13633">
    <property type="entry name" value="MITOCHONDRIAL TRANSCRIPTION RESCUE FACTOR 1"/>
    <property type="match status" value="1"/>
</dbReference>
<dbReference type="GO" id="GO:1903108">
    <property type="term" value="P:regulation of mitochondrial transcription"/>
    <property type="evidence" value="ECO:0000318"/>
    <property type="project" value="GO_Central"/>
</dbReference>
<dbReference type="Pfam" id="PF25818">
    <property type="entry name" value="MTRES1_C"/>
    <property type="match status" value="1"/>
</dbReference>
<organism evidence="4 5">
    <name type="scientific">Tribolium castaneum</name>
    <name type="common">Red flour beetle</name>
    <dbReference type="NCBI Taxonomy" id="7070"/>
    <lineage>
        <taxon>Eukaryota</taxon>
        <taxon>Metazoa</taxon>
        <taxon>Ecdysozoa</taxon>
        <taxon>Arthropoda</taxon>
        <taxon>Hexapoda</taxon>
        <taxon>Insecta</taxon>
        <taxon>Pterygota</taxon>
        <taxon>Neoptera</taxon>
        <taxon>Endopterygota</taxon>
        <taxon>Coleoptera</taxon>
        <taxon>Polyphaga</taxon>
        <taxon>Cucujiformia</taxon>
        <taxon>Tenebrionidae</taxon>
        <taxon>Tenebrionidae incertae sedis</taxon>
        <taxon>Tribolium</taxon>
    </lineage>
</organism>
<keyword evidence="1" id="KW-0694">RNA-binding</keyword>
<dbReference type="HOGENOM" id="CLU_076117_1_0_1"/>
<evidence type="ECO:0000313" key="5">
    <source>
        <dbReference type="Proteomes" id="UP000007266"/>
    </source>
</evidence>